<name>U5DF85_AMBTC</name>
<dbReference type="Gene3D" id="3.90.280.10">
    <property type="entry name" value="PEBP-like"/>
    <property type="match status" value="1"/>
</dbReference>
<accession>U5DF85</accession>
<dbReference type="InterPro" id="IPR036610">
    <property type="entry name" value="PEBP-like_sf"/>
</dbReference>
<dbReference type="STRING" id="13333.U5DF85"/>
<evidence type="ECO:0000313" key="2">
    <source>
        <dbReference type="Proteomes" id="UP000017836"/>
    </source>
</evidence>
<proteinExistence type="predicted"/>
<dbReference type="AlphaFoldDB" id="U5DF85"/>
<sequence length="84" mass="9021">MARESDPPMVGGVVMGRERDPLMVGGVVMGRERDPLMVGGVIGDVLDPFNRSVTLNVIYNSREVTNGCGIKPSTVVHPPREAMT</sequence>
<gene>
    <name evidence="1" type="ORF">AMTR_s00066p00046980</name>
</gene>
<dbReference type="HOGENOM" id="CLU_2530501_0_0_1"/>
<organism evidence="1 2">
    <name type="scientific">Amborella trichopoda</name>
    <dbReference type="NCBI Taxonomy" id="13333"/>
    <lineage>
        <taxon>Eukaryota</taxon>
        <taxon>Viridiplantae</taxon>
        <taxon>Streptophyta</taxon>
        <taxon>Embryophyta</taxon>
        <taxon>Tracheophyta</taxon>
        <taxon>Spermatophyta</taxon>
        <taxon>Magnoliopsida</taxon>
        <taxon>Amborellales</taxon>
        <taxon>Amborellaceae</taxon>
        <taxon>Amborella</taxon>
    </lineage>
</organism>
<dbReference type="Gramene" id="ERN20107">
    <property type="protein sequence ID" value="ERN20107"/>
    <property type="gene ID" value="AMTR_s00066p00046980"/>
</dbReference>
<dbReference type="eggNOG" id="KOG3346">
    <property type="taxonomic scope" value="Eukaryota"/>
</dbReference>
<protein>
    <submittedName>
        <fullName evidence="1">Uncharacterized protein</fullName>
    </submittedName>
</protein>
<evidence type="ECO:0000313" key="1">
    <source>
        <dbReference type="EMBL" id="ERN20107.1"/>
    </source>
</evidence>
<reference evidence="2" key="1">
    <citation type="journal article" date="2013" name="Science">
        <title>The Amborella genome and the evolution of flowering plants.</title>
        <authorList>
            <consortium name="Amborella Genome Project"/>
        </authorList>
    </citation>
    <scope>NUCLEOTIDE SEQUENCE [LARGE SCALE GENOMIC DNA]</scope>
</reference>
<keyword evidence="2" id="KW-1185">Reference proteome</keyword>
<dbReference type="SUPFAM" id="SSF49777">
    <property type="entry name" value="PEBP-like"/>
    <property type="match status" value="1"/>
</dbReference>
<dbReference type="Proteomes" id="UP000017836">
    <property type="component" value="Unassembled WGS sequence"/>
</dbReference>
<dbReference type="EMBL" id="KI392060">
    <property type="protein sequence ID" value="ERN20107.1"/>
    <property type="molecule type" value="Genomic_DNA"/>
</dbReference>